<evidence type="ECO:0000256" key="6">
    <source>
        <dbReference type="ARBA" id="ARBA00023136"/>
    </source>
</evidence>
<keyword evidence="5 8" id="KW-1133">Transmembrane helix</keyword>
<protein>
    <submittedName>
        <fullName evidence="10">MFS transporter</fullName>
    </submittedName>
</protein>
<feature type="transmembrane region" description="Helical" evidence="8">
    <location>
        <begin position="312"/>
        <end position="330"/>
    </location>
</feature>
<evidence type="ECO:0000256" key="7">
    <source>
        <dbReference type="SAM" id="MobiDB-lite"/>
    </source>
</evidence>
<dbReference type="InterPro" id="IPR011701">
    <property type="entry name" value="MFS"/>
</dbReference>
<feature type="transmembrane region" description="Helical" evidence="8">
    <location>
        <begin position="350"/>
        <end position="371"/>
    </location>
</feature>
<feature type="transmembrane region" description="Helical" evidence="8">
    <location>
        <begin position="377"/>
        <end position="397"/>
    </location>
</feature>
<comment type="caution">
    <text evidence="10">The sequence shown here is derived from an EMBL/GenBank/DDBJ whole genome shotgun (WGS) entry which is preliminary data.</text>
</comment>
<dbReference type="PROSITE" id="PS50850">
    <property type="entry name" value="MFS"/>
    <property type="match status" value="1"/>
</dbReference>
<evidence type="ECO:0000256" key="4">
    <source>
        <dbReference type="ARBA" id="ARBA00022692"/>
    </source>
</evidence>
<keyword evidence="6 8" id="KW-0472">Membrane</keyword>
<evidence type="ECO:0000256" key="1">
    <source>
        <dbReference type="ARBA" id="ARBA00004651"/>
    </source>
</evidence>
<proteinExistence type="predicted"/>
<name>A0ABT4RJW1_9ACTN</name>
<keyword evidence="4 8" id="KW-0812">Transmembrane</keyword>
<feature type="transmembrane region" description="Helical" evidence="8">
    <location>
        <begin position="288"/>
        <end position="306"/>
    </location>
</feature>
<dbReference type="Proteomes" id="UP001147700">
    <property type="component" value="Unassembled WGS sequence"/>
</dbReference>
<evidence type="ECO:0000313" key="11">
    <source>
        <dbReference type="Proteomes" id="UP001147700"/>
    </source>
</evidence>
<feature type="transmembrane region" description="Helical" evidence="8">
    <location>
        <begin position="219"/>
        <end position="242"/>
    </location>
</feature>
<feature type="transmembrane region" description="Helical" evidence="8">
    <location>
        <begin position="20"/>
        <end position="43"/>
    </location>
</feature>
<evidence type="ECO:0000256" key="8">
    <source>
        <dbReference type="SAM" id="Phobius"/>
    </source>
</evidence>
<evidence type="ECO:0000313" key="10">
    <source>
        <dbReference type="EMBL" id="MDA0138785.1"/>
    </source>
</evidence>
<sequence length="421" mass="42549">MTLFPHSSQAAAGRHGAGLWAVALAFLAVLAFSTVPTPLYAIYQARDGFSTFLITVIFAAYAVGVAGALFFAGHVSDWLGRRRTLVAALLLALVSAAVFLLWDTLPGLLVGRVLSGLAVGVVTATSTAFLVELHLAQRPGTSPKRAQIVATTANLGGLGLGPIVAGVLAETVASPLTVPYAVFAALLVVAVIAVALAPETVTRPQRRPAYRPQRVAVPAAARGSFFSAAAGAFVAFAAFGLFTSLAPSFLAGTLGHTNHALAGVPAVTGFGAAIVAQLAAGAWDVRRLVGTGTAALSAGLALLVTALWASSLALFLTGVVITGVGAGLLFKGGIARVSALAAASPNRAEVLAGFFLAGYLGLSVPVLGLGVASQFMAPKVALLGFAALLLVGGAFAARPRTDRERHGQRTDGPRAFATQNG</sequence>
<dbReference type="InterPro" id="IPR050171">
    <property type="entry name" value="MFS_Transporters"/>
</dbReference>
<feature type="compositionally biased region" description="Basic and acidic residues" evidence="7">
    <location>
        <begin position="400"/>
        <end position="412"/>
    </location>
</feature>
<dbReference type="InterPro" id="IPR036259">
    <property type="entry name" value="MFS_trans_sf"/>
</dbReference>
<feature type="transmembrane region" description="Helical" evidence="8">
    <location>
        <begin position="148"/>
        <end position="168"/>
    </location>
</feature>
<feature type="domain" description="Major facilitator superfamily (MFS) profile" evidence="9">
    <location>
        <begin position="17"/>
        <end position="404"/>
    </location>
</feature>
<dbReference type="SUPFAM" id="SSF103473">
    <property type="entry name" value="MFS general substrate transporter"/>
    <property type="match status" value="1"/>
</dbReference>
<feature type="region of interest" description="Disordered" evidence="7">
    <location>
        <begin position="400"/>
        <end position="421"/>
    </location>
</feature>
<dbReference type="Gene3D" id="1.20.1250.20">
    <property type="entry name" value="MFS general substrate transporter like domains"/>
    <property type="match status" value="2"/>
</dbReference>
<evidence type="ECO:0000259" key="9">
    <source>
        <dbReference type="PROSITE" id="PS50850"/>
    </source>
</evidence>
<feature type="transmembrane region" description="Helical" evidence="8">
    <location>
        <begin position="84"/>
        <end position="102"/>
    </location>
</feature>
<dbReference type="Pfam" id="PF07690">
    <property type="entry name" value="MFS_1"/>
    <property type="match status" value="1"/>
</dbReference>
<keyword evidence="3" id="KW-1003">Cell membrane</keyword>
<feature type="transmembrane region" description="Helical" evidence="8">
    <location>
        <begin position="262"/>
        <end position="281"/>
    </location>
</feature>
<comment type="subcellular location">
    <subcellularLocation>
        <location evidence="1">Cell membrane</location>
        <topology evidence="1">Multi-pass membrane protein</topology>
    </subcellularLocation>
</comment>
<gene>
    <name evidence="10" type="ORF">OJ962_14885</name>
</gene>
<feature type="transmembrane region" description="Helical" evidence="8">
    <location>
        <begin position="114"/>
        <end position="136"/>
    </location>
</feature>
<dbReference type="PANTHER" id="PTHR23517:SF13">
    <property type="entry name" value="MAJOR FACILITATOR SUPERFAMILY MFS_1"/>
    <property type="match status" value="1"/>
</dbReference>
<feature type="transmembrane region" description="Helical" evidence="8">
    <location>
        <begin position="180"/>
        <end position="198"/>
    </location>
</feature>
<dbReference type="PANTHER" id="PTHR23517">
    <property type="entry name" value="RESISTANCE PROTEIN MDTM, PUTATIVE-RELATED-RELATED"/>
    <property type="match status" value="1"/>
</dbReference>
<dbReference type="EMBL" id="JAPCID010000019">
    <property type="protein sequence ID" value="MDA0138785.1"/>
    <property type="molecule type" value="Genomic_DNA"/>
</dbReference>
<reference evidence="10" key="1">
    <citation type="submission" date="2022-10" db="EMBL/GenBank/DDBJ databases">
        <title>The WGS of Solirubrobacter sp. CPCC 204708.</title>
        <authorList>
            <person name="Jiang Z."/>
        </authorList>
    </citation>
    <scope>NUCLEOTIDE SEQUENCE</scope>
    <source>
        <strain evidence="10">CPCC 204708</strain>
    </source>
</reference>
<keyword evidence="11" id="KW-1185">Reference proteome</keyword>
<evidence type="ECO:0000256" key="2">
    <source>
        <dbReference type="ARBA" id="ARBA00022448"/>
    </source>
</evidence>
<accession>A0ABT4RJW1</accession>
<dbReference type="InterPro" id="IPR020846">
    <property type="entry name" value="MFS_dom"/>
</dbReference>
<evidence type="ECO:0000256" key="5">
    <source>
        <dbReference type="ARBA" id="ARBA00022989"/>
    </source>
</evidence>
<evidence type="ECO:0000256" key="3">
    <source>
        <dbReference type="ARBA" id="ARBA00022475"/>
    </source>
</evidence>
<feature type="transmembrane region" description="Helical" evidence="8">
    <location>
        <begin position="49"/>
        <end position="72"/>
    </location>
</feature>
<dbReference type="RefSeq" id="WP_202953499.1">
    <property type="nucleotide sequence ID" value="NZ_JAPCID010000019.1"/>
</dbReference>
<keyword evidence="2" id="KW-0813">Transport</keyword>
<organism evidence="10 11">
    <name type="scientific">Solirubrobacter deserti</name>
    <dbReference type="NCBI Taxonomy" id="2282478"/>
    <lineage>
        <taxon>Bacteria</taxon>
        <taxon>Bacillati</taxon>
        <taxon>Actinomycetota</taxon>
        <taxon>Thermoleophilia</taxon>
        <taxon>Solirubrobacterales</taxon>
        <taxon>Solirubrobacteraceae</taxon>
        <taxon>Solirubrobacter</taxon>
    </lineage>
</organism>